<evidence type="ECO:0000313" key="2">
    <source>
        <dbReference type="EMBL" id="MBD8006217.1"/>
    </source>
</evidence>
<gene>
    <name evidence="2" type="ORF">H9631_14140</name>
</gene>
<dbReference type="Proteomes" id="UP000648182">
    <property type="component" value="Unassembled WGS sequence"/>
</dbReference>
<proteinExistence type="predicted"/>
<comment type="caution">
    <text evidence="2">The sequence shown here is derived from an EMBL/GenBank/DDBJ whole genome shotgun (WGS) entry which is preliminary data.</text>
</comment>
<organism evidence="2 3">
    <name type="scientific">Bacillus norwichensis</name>
    <dbReference type="NCBI Taxonomy" id="2762217"/>
    <lineage>
        <taxon>Bacteria</taxon>
        <taxon>Bacillati</taxon>
        <taxon>Bacillota</taxon>
        <taxon>Bacilli</taxon>
        <taxon>Bacillales</taxon>
        <taxon>Bacillaceae</taxon>
        <taxon>Bacillus</taxon>
    </lineage>
</organism>
<name>A0ABR8VNB9_9BACI</name>
<accession>A0ABR8VNB9</accession>
<evidence type="ECO:0000256" key="1">
    <source>
        <dbReference type="SAM" id="MobiDB-lite"/>
    </source>
</evidence>
<reference evidence="2 3" key="1">
    <citation type="submission" date="2020-08" db="EMBL/GenBank/DDBJ databases">
        <title>A Genomic Blueprint of the Chicken Gut Microbiome.</title>
        <authorList>
            <person name="Gilroy R."/>
            <person name="Ravi A."/>
            <person name="Getino M."/>
            <person name="Pursley I."/>
            <person name="Horton D.L."/>
            <person name="Alikhan N.-F."/>
            <person name="Baker D."/>
            <person name="Gharbi K."/>
            <person name="Hall N."/>
            <person name="Watson M."/>
            <person name="Adriaenssens E.M."/>
            <person name="Foster-Nyarko E."/>
            <person name="Jarju S."/>
            <person name="Secka A."/>
            <person name="Antonio M."/>
            <person name="Oren A."/>
            <person name="Chaudhuri R."/>
            <person name="La Ragione R.M."/>
            <person name="Hildebrand F."/>
            <person name="Pallen M.J."/>
        </authorList>
    </citation>
    <scope>NUCLEOTIDE SEQUENCE [LARGE SCALE GENOMIC DNA]</scope>
    <source>
        <strain evidence="2 3">Sa1BUA2</strain>
    </source>
</reference>
<feature type="compositionally biased region" description="Basic and acidic residues" evidence="1">
    <location>
        <begin position="28"/>
        <end position="39"/>
    </location>
</feature>
<feature type="compositionally biased region" description="Basic and acidic residues" evidence="1">
    <location>
        <begin position="10"/>
        <end position="21"/>
    </location>
</feature>
<sequence length="58" mass="6199">MINGMVTGNKKADGLIGKEIDSEGTAGLEKERGNRKGGEDCSSNRLNRRDTAPAYDSN</sequence>
<dbReference type="EMBL" id="JACSPV010000026">
    <property type="protein sequence ID" value="MBD8006217.1"/>
    <property type="molecule type" value="Genomic_DNA"/>
</dbReference>
<evidence type="ECO:0000313" key="3">
    <source>
        <dbReference type="Proteomes" id="UP000648182"/>
    </source>
</evidence>
<dbReference type="RefSeq" id="WP_225221046.1">
    <property type="nucleotide sequence ID" value="NZ_JACSPV010000026.1"/>
</dbReference>
<protein>
    <submittedName>
        <fullName evidence="2">Uncharacterized protein</fullName>
    </submittedName>
</protein>
<feature type="region of interest" description="Disordered" evidence="1">
    <location>
        <begin position="1"/>
        <end position="58"/>
    </location>
</feature>
<keyword evidence="3" id="KW-1185">Reference proteome</keyword>